<name>X0UW56_9ZZZZ</name>
<evidence type="ECO:0000313" key="1">
    <source>
        <dbReference type="EMBL" id="GAG10074.1"/>
    </source>
</evidence>
<feature type="non-terminal residue" evidence="1">
    <location>
        <position position="269"/>
    </location>
</feature>
<sequence length="269" mass="31834">NTAGHLNYYNTFFVEINNNLRINLEEKYKEIQKNPDLNRLNDLFINFRRINIKEYLQFGTKLYNNEEAINHTFGFELPRKWNLLEMVTERTGSMIKYIFTFPYFFTNLMYTLQDQNIQGIEFRTTIGNVYDYKIENGILKKNKSGLGPRILNEYIQPLKFHMYLMESLWINANIMEERSNICMKPIIDINDFRSTVIDKCFDTVNENNYSWDQKIYYLVIGATGKPPKYGELDCERIKNSIGGTFKTAIELLGTNLENRIIGFDLYGEE</sequence>
<dbReference type="AlphaFoldDB" id="X0UW56"/>
<feature type="non-terminal residue" evidence="1">
    <location>
        <position position="1"/>
    </location>
</feature>
<accession>X0UW56</accession>
<proteinExistence type="predicted"/>
<dbReference type="EMBL" id="BARS01023310">
    <property type="protein sequence ID" value="GAG10074.1"/>
    <property type="molecule type" value="Genomic_DNA"/>
</dbReference>
<comment type="caution">
    <text evidence="1">The sequence shown here is derived from an EMBL/GenBank/DDBJ whole genome shotgun (WGS) entry which is preliminary data.</text>
</comment>
<organism evidence="1">
    <name type="scientific">marine sediment metagenome</name>
    <dbReference type="NCBI Taxonomy" id="412755"/>
    <lineage>
        <taxon>unclassified sequences</taxon>
        <taxon>metagenomes</taxon>
        <taxon>ecological metagenomes</taxon>
    </lineage>
</organism>
<protein>
    <submittedName>
        <fullName evidence="1">Uncharacterized protein</fullName>
    </submittedName>
</protein>
<reference evidence="1" key="1">
    <citation type="journal article" date="2014" name="Front. Microbiol.">
        <title>High frequency of phylogenetically diverse reductive dehalogenase-homologous genes in deep subseafloor sedimentary metagenomes.</title>
        <authorList>
            <person name="Kawai M."/>
            <person name="Futagami T."/>
            <person name="Toyoda A."/>
            <person name="Takaki Y."/>
            <person name="Nishi S."/>
            <person name="Hori S."/>
            <person name="Arai W."/>
            <person name="Tsubouchi T."/>
            <person name="Morono Y."/>
            <person name="Uchiyama I."/>
            <person name="Ito T."/>
            <person name="Fujiyama A."/>
            <person name="Inagaki F."/>
            <person name="Takami H."/>
        </authorList>
    </citation>
    <scope>NUCLEOTIDE SEQUENCE</scope>
    <source>
        <strain evidence="1">Expedition CK06-06</strain>
    </source>
</reference>
<gene>
    <name evidence="1" type="ORF">S01H1_37129</name>
</gene>